<dbReference type="GeneID" id="105056786"/>
<feature type="compositionally biased region" description="Basic and acidic residues" evidence="1">
    <location>
        <begin position="297"/>
        <end position="306"/>
    </location>
</feature>
<dbReference type="PANTHER" id="PTHR36408">
    <property type="entry name" value="TRANSMEMBRANE PROTEIN"/>
    <property type="match status" value="1"/>
</dbReference>
<sequence>MSVATTAASAQNISTIARPDRFYPPPLRSYLVKIHPFSNSSSSPALFSQARRFGFVQMRMVSCRKASWWQVGALLSGDSVDKSPRRDVSGQLSLDELLSVAEALCIVPPAIYSIGCLVASLLPGVAKPFQVSSGNKFFVCQYFLFVGAVVIGNLVRWKQWQRMYRVNEKGVNVDLIQRIDKVEQDMRSSVKIVQVLSRQLEKLGIRFRLTRKALKDPISETAALAQKNSDATRALAVQEAVLERELGEIQKVLLAMQEQQQKQLDLILAIGKAGRLLDSKRDSISEQGSIGTSSSAQEKEEAKELEIQSGRHAGGDNVGA</sequence>
<dbReference type="InParanoid" id="A0A6I9SD10"/>
<reference evidence="4" key="1">
    <citation type="submission" date="2025-08" db="UniProtKB">
        <authorList>
            <consortium name="RefSeq"/>
        </authorList>
    </citation>
    <scope>IDENTIFICATION</scope>
</reference>
<dbReference type="PANTHER" id="PTHR36408:SF1">
    <property type="entry name" value="TRANSMEMBRANE PROTEIN"/>
    <property type="match status" value="1"/>
</dbReference>
<proteinExistence type="predicted"/>
<feature type="transmembrane region" description="Helical" evidence="2">
    <location>
        <begin position="103"/>
        <end position="124"/>
    </location>
</feature>
<organism evidence="3 4">
    <name type="scientific">Elaeis guineensis var. tenera</name>
    <name type="common">Oil palm</name>
    <dbReference type="NCBI Taxonomy" id="51953"/>
    <lineage>
        <taxon>Eukaryota</taxon>
        <taxon>Viridiplantae</taxon>
        <taxon>Streptophyta</taxon>
        <taxon>Embryophyta</taxon>
        <taxon>Tracheophyta</taxon>
        <taxon>Spermatophyta</taxon>
        <taxon>Magnoliopsida</taxon>
        <taxon>Liliopsida</taxon>
        <taxon>Arecaceae</taxon>
        <taxon>Arecoideae</taxon>
        <taxon>Cocoseae</taxon>
        <taxon>Elaeidinae</taxon>
        <taxon>Elaeis</taxon>
    </lineage>
</organism>
<keyword evidence="3" id="KW-1185">Reference proteome</keyword>
<evidence type="ECO:0000313" key="4">
    <source>
        <dbReference type="RefSeq" id="XP_010937396.1"/>
    </source>
</evidence>
<evidence type="ECO:0000313" key="3">
    <source>
        <dbReference type="Proteomes" id="UP000504607"/>
    </source>
</evidence>
<gene>
    <name evidence="4" type="primary">LOC105056786</name>
</gene>
<dbReference type="FunCoup" id="A0A6I9SD10">
    <property type="interactions" value="889"/>
</dbReference>
<dbReference type="OrthoDB" id="2020732at2759"/>
<dbReference type="AlphaFoldDB" id="A0A6I9SD10"/>
<keyword evidence="2" id="KW-0472">Membrane</keyword>
<evidence type="ECO:0000256" key="1">
    <source>
        <dbReference type="SAM" id="MobiDB-lite"/>
    </source>
</evidence>
<dbReference type="KEGG" id="egu:105056786"/>
<evidence type="ECO:0000256" key="2">
    <source>
        <dbReference type="SAM" id="Phobius"/>
    </source>
</evidence>
<name>A0A6I9SD10_ELAGV</name>
<protein>
    <submittedName>
        <fullName evidence="4">Uncharacterized protein LOC105056786 isoform X1</fullName>
    </submittedName>
</protein>
<dbReference type="GO" id="GO:0009941">
    <property type="term" value="C:chloroplast envelope"/>
    <property type="evidence" value="ECO:0007669"/>
    <property type="project" value="TreeGrafter"/>
</dbReference>
<accession>A0A6I9SD10</accession>
<keyword evidence="2" id="KW-0812">Transmembrane</keyword>
<keyword evidence="2" id="KW-1133">Transmembrane helix</keyword>
<feature type="transmembrane region" description="Helical" evidence="2">
    <location>
        <begin position="136"/>
        <end position="155"/>
    </location>
</feature>
<dbReference type="Proteomes" id="UP000504607">
    <property type="component" value="Chromosome 13"/>
</dbReference>
<dbReference type="RefSeq" id="XP_010937396.1">
    <property type="nucleotide sequence ID" value="XM_010939094.3"/>
</dbReference>
<feature type="region of interest" description="Disordered" evidence="1">
    <location>
        <begin position="279"/>
        <end position="320"/>
    </location>
</feature>